<feature type="compositionally biased region" description="Basic and acidic residues" evidence="7">
    <location>
        <begin position="1590"/>
        <end position="1607"/>
    </location>
</feature>
<dbReference type="STRING" id="1213859.L2G0W4"/>
<dbReference type="EMBL" id="KB020726">
    <property type="protein sequence ID" value="ELA32010.1"/>
    <property type="molecule type" value="Genomic_DNA"/>
</dbReference>
<dbReference type="PROSITE" id="PS01357">
    <property type="entry name" value="ZF_ZZ_1"/>
    <property type="match status" value="1"/>
</dbReference>
<dbReference type="InterPro" id="IPR036770">
    <property type="entry name" value="Ankyrin_rpt-contain_sf"/>
</dbReference>
<evidence type="ECO:0000256" key="5">
    <source>
        <dbReference type="ARBA" id="ARBA00023043"/>
    </source>
</evidence>
<keyword evidence="3" id="KW-0863">Zinc-finger</keyword>
<dbReference type="PRINTS" id="PR01415">
    <property type="entry name" value="ANKYRIN"/>
</dbReference>
<evidence type="ECO:0000256" key="7">
    <source>
        <dbReference type="SAM" id="MobiDB-lite"/>
    </source>
</evidence>
<dbReference type="Gene3D" id="3.30.60.90">
    <property type="match status" value="1"/>
</dbReference>
<proteinExistence type="predicted"/>
<reference evidence="9" key="1">
    <citation type="submission" date="2012-08" db="EMBL/GenBank/DDBJ databases">
        <title>Genome analysis of Colletotrichum orbiculare and Colletotrichum fructicola.</title>
        <authorList>
            <person name="Gan P.H.P."/>
            <person name="Ikeda K."/>
            <person name="Irieda H."/>
            <person name="Narusaka M."/>
            <person name="O'Connell R.J."/>
            <person name="Narusaka Y."/>
            <person name="Takano Y."/>
            <person name="Kubo Y."/>
            <person name="Shirasu K."/>
        </authorList>
    </citation>
    <scope>NUCLEOTIDE SEQUENCE</scope>
    <source>
        <strain evidence="9">Nara gc5</strain>
    </source>
</reference>
<evidence type="ECO:0000256" key="6">
    <source>
        <dbReference type="PROSITE-ProRule" id="PRU00023"/>
    </source>
</evidence>
<gene>
    <name evidence="9" type="ORF">CGGC5_7927</name>
</gene>
<dbReference type="PROSITE" id="PS50088">
    <property type="entry name" value="ANK_REPEAT"/>
    <property type="match status" value="6"/>
</dbReference>
<evidence type="ECO:0000259" key="8">
    <source>
        <dbReference type="PROSITE" id="PS01357"/>
    </source>
</evidence>
<dbReference type="SMART" id="SM00291">
    <property type="entry name" value="ZnF_ZZ"/>
    <property type="match status" value="1"/>
</dbReference>
<dbReference type="Pfam" id="PF12796">
    <property type="entry name" value="Ank_2"/>
    <property type="match status" value="4"/>
</dbReference>
<evidence type="ECO:0000256" key="1">
    <source>
        <dbReference type="ARBA" id="ARBA00022723"/>
    </source>
</evidence>
<organism evidence="9">
    <name type="scientific">Colletotrichum fructicola (strain Nara gc5)</name>
    <name type="common">Anthracnose fungus</name>
    <name type="synonym">Colletotrichum gloeosporioides (strain Nara gc5)</name>
    <dbReference type="NCBI Taxonomy" id="1213859"/>
    <lineage>
        <taxon>Eukaryota</taxon>
        <taxon>Fungi</taxon>
        <taxon>Dikarya</taxon>
        <taxon>Ascomycota</taxon>
        <taxon>Pezizomycotina</taxon>
        <taxon>Sordariomycetes</taxon>
        <taxon>Hypocreomycetidae</taxon>
        <taxon>Glomerellales</taxon>
        <taxon>Glomerellaceae</taxon>
        <taxon>Colletotrichum</taxon>
        <taxon>Colletotrichum gloeosporioides species complex</taxon>
    </lineage>
</organism>
<dbReference type="PANTHER" id="PTHR24198:SF165">
    <property type="entry name" value="ANKYRIN REPEAT-CONTAINING PROTEIN-RELATED"/>
    <property type="match status" value="1"/>
</dbReference>
<dbReference type="PROSITE" id="PS50297">
    <property type="entry name" value="ANK_REP_REGION"/>
    <property type="match status" value="5"/>
</dbReference>
<evidence type="ECO:0000313" key="9">
    <source>
        <dbReference type="EMBL" id="ELA32010.1"/>
    </source>
</evidence>
<dbReference type="CDD" id="cd02249">
    <property type="entry name" value="ZZ"/>
    <property type="match status" value="1"/>
</dbReference>
<dbReference type="Gene3D" id="1.25.40.20">
    <property type="entry name" value="Ankyrin repeat-containing domain"/>
    <property type="match status" value="3"/>
</dbReference>
<keyword evidence="5 6" id="KW-0040">ANK repeat</keyword>
<name>L2G0W4_COLFN</name>
<dbReference type="SMART" id="SM00248">
    <property type="entry name" value="ANK"/>
    <property type="match status" value="15"/>
</dbReference>
<dbReference type="SUPFAM" id="SSF48403">
    <property type="entry name" value="Ankyrin repeat"/>
    <property type="match status" value="3"/>
</dbReference>
<feature type="repeat" description="ANK" evidence="6">
    <location>
        <begin position="1106"/>
        <end position="1139"/>
    </location>
</feature>
<feature type="repeat" description="ANK" evidence="6">
    <location>
        <begin position="1425"/>
        <end position="1457"/>
    </location>
</feature>
<protein>
    <submittedName>
        <fullName evidence="9">Ankyrin repeat protein</fullName>
    </submittedName>
</protein>
<sequence>MSIEIFEDELHNLLKLPGPDIETGFLRKIKNLAHQVCNINMLFLDGKFLSRFVYINVFAVKDFNVDETTTAENAILEPATHATLPSEVESDTRDGFCDETVSNVAGLEATDGPVEFSPDVPFVRSPDLRADQSNIQARSTAQLHSERDTLNHNQSCHAAWVDLPVGRASPFSRYTSDIYIMFDNVHADFHNDHASLTRGGPWVDIVQRQLRADQRYLGAHPPDLTNELALLYMAPCTKPPTVHHDPNVFKISFLKWIYAHEKFKTFDRSVGPYTLCIQGVKEDVARMAMVSQHLYLRYEDEKCKNPPPGLTTSTSTFYFQFDQFDSRCNSIKAMLAKFLAEVIWHLRPNVNESQATYRTFWILEMYNNWSLPVLFGLFMNVRALLRAQQLTIFLSCFDNCVEDERVWFIRNVLDRQMRSDPFFRLIITTCDQDPSLNECLPISNKIFLSEYPAPLTGYTIDEGGYNAGQLKQCLEDVLRKRQAFTRLRTSLEVMITKYQRAPYLGYIVLDWLRNYGRGVPITDVAAVITKLHSATPQNVLTTVLHSIRPCERNKAHTIYKWVRNAAEPMTLEALGQALAVSLTSTAPLFDIDYDQLLQDITRTFAGIIVVEGCNIRFSHESFYSTTISSIDGGDEDPSVAHGFLSEACLKYLMHEEVQPEYARLSIDSLGKNALKTPLLRQHDFLEYSVQFWAKHYHSCCPSNQPMALALRFFDTTNVRNKWAEAHYLLSNPFTRIHRGYFSSLPMTAALGLEDILSQQLADYGDSDWLTTDTWLAITEAARNGHNNIVYRLLENAALQESNLLDAINWAASSSNQLALARLLEKVALLGKFSWTRPLLQRAVALGHDSLISVLIGTEQYLDERDDLEMDQILREAISWEQQAAVKLLLESGVSIDTRDNNGRTVLHLSANMGQPEVVQMLLDAGADVNDKDSQGLSAIDIAINSGTHKALARLLEAGILNDNSKPEGSSFDVRGYLTRACNFGRIHCIRVLVEKLEHLEGGSDIDEILYTLCGFPHTADSCRFLIGRGAKPQQLHTEQEMLLHRALKTGDTDLIRLLVEKGAEMTYVDKQNDDTTPLSFAIWKCSLDVVELLLQMGASANYVPEDTDSPLFVACYQATDTRKVELLLKHGAEINWKKDDGWTALHGAYDLPAFVSILLDNGADVNGMSDYGTPLMMAARWNYVDVLKRLLAHSDIKVNLKFERDDDSKQEVTALFEAVEQGSHDCANLLIEAGAEIDERLGSAKFLLESAKLDGSEECSKMMRTFLNRGINIDNTDDEGNTTLHGVGSMTPVWIIQDMVERGAPIDSPNNDGLTPLGVTVERGNVAAAEYLISKGARVNIYGSRFGSLLHLAFQANRPENISFQLLKILIDAHADPNLPGPEPSRVSLLYKVIRNINSGMEEKVVTYLVNNADPALDVNAPGGSQSHPIMAAAYTGKRRILEYLVRHGANVQVRDDLGRQTIHYLSGRGRWNYIMRPIRILDKSGADLMAKDSFGRTALHFLAGSDDVTLLEFFLRRLPKGHDIDLKDDDGWTPLMWACRTSDETMIINILVRDHGADIWAKSYDGEWSARKLACLSNQSEYSRGLLEPAEHEREREGTDGSKEIWDPAFHSIPPGTNHPSAPWCNSCFVIMVGARYKCFVCDDYDLCFKCYPQRTDMHDEYHDFGEYHEDAFLYQDESNTSETDQSVDDESRASDEAGATSDAPHVDAGDGGDGSLRSEHSDL</sequence>
<dbReference type="HOGENOM" id="CLU_001836_1_0_1"/>
<keyword evidence="4" id="KW-0862">Zinc</keyword>
<feature type="repeat" description="ANK" evidence="6">
    <location>
        <begin position="1312"/>
        <end position="1344"/>
    </location>
</feature>
<evidence type="ECO:0000256" key="4">
    <source>
        <dbReference type="ARBA" id="ARBA00022833"/>
    </source>
</evidence>
<dbReference type="InterPro" id="IPR000433">
    <property type="entry name" value="Znf_ZZ"/>
</dbReference>
<feature type="repeat" description="ANK" evidence="6">
    <location>
        <begin position="901"/>
        <end position="933"/>
    </location>
</feature>
<dbReference type="SUPFAM" id="SSF57850">
    <property type="entry name" value="RING/U-box"/>
    <property type="match status" value="1"/>
</dbReference>
<keyword evidence="2" id="KW-0677">Repeat</keyword>
<feature type="repeat" description="ANK" evidence="6">
    <location>
        <begin position="1038"/>
        <end position="1070"/>
    </location>
</feature>
<keyword evidence="1" id="KW-0479">Metal-binding</keyword>
<evidence type="ECO:0000256" key="2">
    <source>
        <dbReference type="ARBA" id="ARBA00022737"/>
    </source>
</evidence>
<feature type="domain" description="ZZ-type" evidence="8">
    <location>
        <begin position="1626"/>
        <end position="1652"/>
    </location>
</feature>
<dbReference type="InterPro" id="IPR002110">
    <property type="entry name" value="Ankyrin_rpt"/>
</dbReference>
<feature type="region of interest" description="Disordered" evidence="7">
    <location>
        <begin position="1587"/>
        <end position="1613"/>
    </location>
</feature>
<dbReference type="InterPro" id="IPR043145">
    <property type="entry name" value="Znf_ZZ_sf"/>
</dbReference>
<dbReference type="GO" id="GO:0008270">
    <property type="term" value="F:zinc ion binding"/>
    <property type="evidence" value="ECO:0007669"/>
    <property type="project" value="UniProtKB-KW"/>
</dbReference>
<dbReference type="Pfam" id="PF00023">
    <property type="entry name" value="Ank"/>
    <property type="match status" value="1"/>
</dbReference>
<dbReference type="PANTHER" id="PTHR24198">
    <property type="entry name" value="ANKYRIN REPEAT AND PROTEIN KINASE DOMAIN-CONTAINING PROTEIN"/>
    <property type="match status" value="1"/>
</dbReference>
<feature type="region of interest" description="Disordered" evidence="7">
    <location>
        <begin position="1680"/>
        <end position="1725"/>
    </location>
</feature>
<accession>L2G0W4</accession>
<evidence type="ECO:0000256" key="3">
    <source>
        <dbReference type="ARBA" id="ARBA00022771"/>
    </source>
</evidence>
<dbReference type="Pfam" id="PF00569">
    <property type="entry name" value="ZZ"/>
    <property type="match status" value="1"/>
</dbReference>
<feature type="repeat" description="ANK" evidence="6">
    <location>
        <begin position="1073"/>
        <end position="1105"/>
    </location>
</feature>